<organism evidence="3 4">
    <name type="scientific">Streptomyces crystallinus</name>
    <dbReference type="NCBI Taxonomy" id="68191"/>
    <lineage>
        <taxon>Bacteria</taxon>
        <taxon>Bacillati</taxon>
        <taxon>Actinomycetota</taxon>
        <taxon>Actinomycetes</taxon>
        <taxon>Kitasatosporales</taxon>
        <taxon>Streptomycetaceae</taxon>
        <taxon>Streptomyces</taxon>
    </lineage>
</organism>
<evidence type="ECO:0000313" key="3">
    <source>
        <dbReference type="EMBL" id="GAA0580271.1"/>
    </source>
</evidence>
<reference evidence="3 4" key="1">
    <citation type="journal article" date="2019" name="Int. J. Syst. Evol. Microbiol.">
        <title>The Global Catalogue of Microorganisms (GCM) 10K type strain sequencing project: providing services to taxonomists for standard genome sequencing and annotation.</title>
        <authorList>
            <consortium name="The Broad Institute Genomics Platform"/>
            <consortium name="The Broad Institute Genome Sequencing Center for Infectious Disease"/>
            <person name="Wu L."/>
            <person name="Ma J."/>
        </authorList>
    </citation>
    <scope>NUCLEOTIDE SEQUENCE [LARGE SCALE GENOMIC DNA]</scope>
    <source>
        <strain evidence="3 4">JCM 5067</strain>
    </source>
</reference>
<feature type="transmembrane region" description="Helical" evidence="2">
    <location>
        <begin position="288"/>
        <end position="307"/>
    </location>
</feature>
<feature type="transmembrane region" description="Helical" evidence="2">
    <location>
        <begin position="266"/>
        <end position="282"/>
    </location>
</feature>
<name>A0ABN1F2T0_9ACTN</name>
<feature type="transmembrane region" description="Helical" evidence="2">
    <location>
        <begin position="232"/>
        <end position="254"/>
    </location>
</feature>
<dbReference type="EMBL" id="BAAACA010000004">
    <property type="protein sequence ID" value="GAA0580271.1"/>
    <property type="molecule type" value="Genomic_DNA"/>
</dbReference>
<gene>
    <name evidence="3" type="ORF">GCM10010394_06080</name>
</gene>
<keyword evidence="4" id="KW-1185">Reference proteome</keyword>
<keyword evidence="2" id="KW-0472">Membrane</keyword>
<keyword evidence="2" id="KW-1133">Transmembrane helix</keyword>
<evidence type="ECO:0000313" key="4">
    <source>
        <dbReference type="Proteomes" id="UP001500668"/>
    </source>
</evidence>
<evidence type="ECO:0000256" key="2">
    <source>
        <dbReference type="SAM" id="Phobius"/>
    </source>
</evidence>
<feature type="region of interest" description="Disordered" evidence="1">
    <location>
        <begin position="1"/>
        <end position="24"/>
    </location>
</feature>
<protein>
    <recommendedName>
        <fullName evidence="5">Integral membrane protein</fullName>
    </recommendedName>
</protein>
<evidence type="ECO:0000256" key="1">
    <source>
        <dbReference type="SAM" id="MobiDB-lite"/>
    </source>
</evidence>
<accession>A0ABN1F2T0</accession>
<feature type="transmembrane region" description="Helical" evidence="2">
    <location>
        <begin position="31"/>
        <end position="51"/>
    </location>
</feature>
<evidence type="ECO:0008006" key="5">
    <source>
        <dbReference type="Google" id="ProtNLM"/>
    </source>
</evidence>
<proteinExistence type="predicted"/>
<feature type="transmembrane region" description="Helical" evidence="2">
    <location>
        <begin position="94"/>
        <end position="121"/>
    </location>
</feature>
<feature type="transmembrane region" description="Helical" evidence="2">
    <location>
        <begin position="198"/>
        <end position="226"/>
    </location>
</feature>
<comment type="caution">
    <text evidence="3">The sequence shown here is derived from an EMBL/GenBank/DDBJ whole genome shotgun (WGS) entry which is preliminary data.</text>
</comment>
<sequence>MGISQVLRTDTVGGTAGSPPRGRWQRPQWRVPVVATVAVLPLYAVWALFLATGGGDLAAQLAWAGFAARHPGTAYNLSWYGGAHTANYSLLTPWLMAAFGVRTVSVAAGLCGTWLMALLFVRAPGAAGGRFGGDGAWRGLWPALLSAAALWCNVVSGRTTFATGVAFGLLACLMVQGRRGGGGEDGALVLEHRSRMGLVLAGVSSALATMASPVAGLFLVVVAAAYGLDRQWGKAAVLSAPPAVIVAATTLLFPFEGEQPMAPGKLWMPLAVCAALVLAAPPSRTWRVVRFGSAVYAVGVVLTYLVASPVGSNVERLVGLAGPPVLLAAVLAPGLDRVRRVVLVVVLLVSVNWLRDKTLDDIEVSTATPAWAARTDGVVDALRRFGADRTRVEVVPARNHREAAVLAPYVNDARGWNRQLDVERGRLFYDGSFSATAYRAWLDHWAVGLVALHDGLPDGPATAEAALVRGGVPWLERVWGDAHWTVYRVRGAVPLVSAPGVVVRGDSASLEVRMPGAGSVTVRVAYSPWLRVGGGACLSRDGGWTRLTVRRAGVYRVDSPYRWVRSGC</sequence>
<keyword evidence="2" id="KW-0812">Transmembrane</keyword>
<dbReference type="Proteomes" id="UP001500668">
    <property type="component" value="Unassembled WGS sequence"/>
</dbReference>